<evidence type="ECO:0000313" key="3">
    <source>
        <dbReference type="Proteomes" id="UP001142374"/>
    </source>
</evidence>
<feature type="domain" description="Pyrrolo-quinoline quinone repeat" evidence="1">
    <location>
        <begin position="432"/>
        <end position="526"/>
    </location>
</feature>
<dbReference type="InterPro" id="IPR002372">
    <property type="entry name" value="PQQ_rpt_dom"/>
</dbReference>
<dbReference type="Proteomes" id="UP001142374">
    <property type="component" value="Unassembled WGS sequence"/>
</dbReference>
<reference evidence="2" key="1">
    <citation type="submission" date="2022-06" db="EMBL/GenBank/DDBJ databases">
        <title>WGS of actinobacteria.</title>
        <authorList>
            <person name="Thawai C."/>
        </authorList>
    </citation>
    <scope>NUCLEOTIDE SEQUENCE</scope>
    <source>
        <strain evidence="2">AA8</strain>
    </source>
</reference>
<gene>
    <name evidence="2" type="ORF">NQU55_17735</name>
</gene>
<dbReference type="Pfam" id="PF13360">
    <property type="entry name" value="PQQ_2"/>
    <property type="match status" value="1"/>
</dbReference>
<evidence type="ECO:0000313" key="2">
    <source>
        <dbReference type="EMBL" id="MCQ8771594.1"/>
    </source>
</evidence>
<protein>
    <submittedName>
        <fullName evidence="2">PQQ-binding-like beta-propeller repeat protein</fullName>
    </submittedName>
</protein>
<dbReference type="AlphaFoldDB" id="A0A9X2LIL8"/>
<comment type="caution">
    <text evidence="2">The sequence shown here is derived from an EMBL/GenBank/DDBJ whole genome shotgun (WGS) entry which is preliminary data.</text>
</comment>
<organism evidence="2 3">
    <name type="scientific">Streptomyces telluris</name>
    <dbReference type="NCBI Taxonomy" id="2720021"/>
    <lineage>
        <taxon>Bacteria</taxon>
        <taxon>Bacillati</taxon>
        <taxon>Actinomycetota</taxon>
        <taxon>Actinomycetes</taxon>
        <taxon>Kitasatosporales</taxon>
        <taxon>Streptomycetaceae</taxon>
        <taxon>Streptomyces</taxon>
    </lineage>
</organism>
<keyword evidence="3" id="KW-1185">Reference proteome</keyword>
<dbReference type="Gene3D" id="2.130.10.10">
    <property type="entry name" value="YVTN repeat-like/Quinoprotein amine dehydrogenase"/>
    <property type="match status" value="2"/>
</dbReference>
<accession>A0A9X2LIL8</accession>
<dbReference type="SUPFAM" id="SSF50998">
    <property type="entry name" value="Quinoprotein alcohol dehydrogenase-like"/>
    <property type="match status" value="2"/>
</dbReference>
<dbReference type="InterPro" id="IPR015943">
    <property type="entry name" value="WD40/YVTN_repeat-like_dom_sf"/>
</dbReference>
<dbReference type="EMBL" id="JANIID010000015">
    <property type="protein sequence ID" value="MCQ8771594.1"/>
    <property type="molecule type" value="Genomic_DNA"/>
</dbReference>
<sequence>MKLTQRAARVVRVEGHGLLVTDIRGGLHLLDEDFELIRSGRNPESVAPVYAVTTSGDFAYTKDARGTVTQWSLHSLHPVNSLDAQHLRGDGEYLEGEEPSTLINRGICVWQDKLYVNNGYMEIAVIDARTFDLIEVRPSITDHFLEWFCTERPGEQCVADKHGNLYIGDLAAFDFPVHVRLDDKLNLHRVRYDRRHDRYWVTQDAGEDDALYVANGVVVISPDGRMLHNFKFAADDVETLEFDDTFSFAYCAGFEGEITVFDNRESEPRIVRTIAPFRHQITDMTITSRGDLVVLTQDGQMERVSPEGERLARLDFDSRCVWDIQPDPLTEDGYLVATDTGVLAVQLTDVEASHPNARVTRQWDLGLGFVRRVRPLADGTFLGVTRSGTLFRHNRDGESLWRVPFAPHLHDLGPDADGERVLVAANEGAFEHDARTGERLRTLDLAGLVAWTCAYGPAGELLFATRNGVVFCFEPSGEQRWRVELGGYCKRMQRHEDKVLVTGGEFAVKAVDVATGKVTGHWFDMLENTVESATVIEDRLYATSYGLQMAVYETGSSEVLGVVEPFQDFPKALARRTGRDGSPRNLLLVGGRGGFLQIRDVTEEGPLLLRTVYLPAGYGK</sequence>
<name>A0A9X2LIL8_9ACTN</name>
<proteinExistence type="predicted"/>
<dbReference type="RefSeq" id="WP_168092580.1">
    <property type="nucleotide sequence ID" value="NZ_JAATER010000082.1"/>
</dbReference>
<evidence type="ECO:0000259" key="1">
    <source>
        <dbReference type="Pfam" id="PF13360"/>
    </source>
</evidence>
<dbReference type="InterPro" id="IPR011047">
    <property type="entry name" value="Quinoprotein_ADH-like_sf"/>
</dbReference>